<dbReference type="InterPro" id="IPR050464">
    <property type="entry name" value="Zeta_carotene_desat/Oxidored"/>
</dbReference>
<protein>
    <recommendedName>
        <fullName evidence="1">Amine oxidase domain-containing protein</fullName>
    </recommendedName>
</protein>
<organism evidence="2 3">
    <name type="scientific">Thamnocephalis sphaerospora</name>
    <dbReference type="NCBI Taxonomy" id="78915"/>
    <lineage>
        <taxon>Eukaryota</taxon>
        <taxon>Fungi</taxon>
        <taxon>Fungi incertae sedis</taxon>
        <taxon>Zoopagomycota</taxon>
        <taxon>Zoopagomycotina</taxon>
        <taxon>Zoopagomycetes</taxon>
        <taxon>Zoopagales</taxon>
        <taxon>Sigmoideomycetaceae</taxon>
        <taxon>Thamnocephalis</taxon>
    </lineage>
</organism>
<name>A0A4V1IVY6_9FUNG</name>
<dbReference type="PANTHER" id="PTHR42923:SF17">
    <property type="entry name" value="AMINE OXIDASE DOMAIN-CONTAINING PROTEIN"/>
    <property type="match status" value="1"/>
</dbReference>
<dbReference type="Pfam" id="PF01593">
    <property type="entry name" value="Amino_oxidase"/>
    <property type="match status" value="1"/>
</dbReference>
<dbReference type="InterPro" id="IPR002937">
    <property type="entry name" value="Amino_oxidase"/>
</dbReference>
<reference evidence="3" key="1">
    <citation type="journal article" date="2018" name="Nat. Microbiol.">
        <title>Leveraging single-cell genomics to expand the fungal tree of life.</title>
        <authorList>
            <person name="Ahrendt S.R."/>
            <person name="Quandt C.A."/>
            <person name="Ciobanu D."/>
            <person name="Clum A."/>
            <person name="Salamov A."/>
            <person name="Andreopoulos B."/>
            <person name="Cheng J.F."/>
            <person name="Woyke T."/>
            <person name="Pelin A."/>
            <person name="Henrissat B."/>
            <person name="Reynolds N.K."/>
            <person name="Benny G.L."/>
            <person name="Smith M.E."/>
            <person name="James T.Y."/>
            <person name="Grigoriev I.V."/>
        </authorList>
    </citation>
    <scope>NUCLEOTIDE SEQUENCE [LARGE SCALE GENOMIC DNA]</scope>
    <source>
        <strain evidence="3">RSA 1356</strain>
    </source>
</reference>
<dbReference type="AlphaFoldDB" id="A0A4V1IVY6"/>
<keyword evidence="3" id="KW-1185">Reference proteome</keyword>
<evidence type="ECO:0000313" key="3">
    <source>
        <dbReference type="Proteomes" id="UP000271241"/>
    </source>
</evidence>
<gene>
    <name evidence="2" type="ORF">THASP1DRAFT_32469</name>
</gene>
<proteinExistence type="predicted"/>
<accession>A0A4V1IVY6</accession>
<dbReference type="PANTHER" id="PTHR42923">
    <property type="entry name" value="PROTOPORPHYRINOGEN OXIDASE"/>
    <property type="match status" value="1"/>
</dbReference>
<sequence>MAATLQCPEPSSSGHSSKHVAVVGSGITGLAAAWLLEEHSPHKVTLFESDARLGGHAHTVDYQPPPAAAHTLGAPASPSQLQSCPVDTGFIVYNHVTYPNLIRLFAHLKVPVKQSDMSFALSRDHGAFEWSGTSLATVFCQPQNLLRWRFWRMLYDIVRFDWEFTRFATDPTVTISEQQQGIGAWLAERDYSTGFIEDYLMPVTASVWSTPADMCAADFPAWTLARFLHNHRMLQLVGRPCWMTVADGSREYVKRIEARLKDARKSTGIISVRRTENDKVCITDVHGQEHMFDHVILACHADQALRLLGTAE</sequence>
<dbReference type="InterPro" id="IPR036188">
    <property type="entry name" value="FAD/NAD-bd_sf"/>
</dbReference>
<dbReference type="OrthoDB" id="5977668at2759"/>
<dbReference type="Gene3D" id="3.50.50.60">
    <property type="entry name" value="FAD/NAD(P)-binding domain"/>
    <property type="match status" value="1"/>
</dbReference>
<feature type="domain" description="Amine oxidase" evidence="1">
    <location>
        <begin position="27"/>
        <end position="304"/>
    </location>
</feature>
<dbReference type="SUPFAM" id="SSF51905">
    <property type="entry name" value="FAD/NAD(P)-binding domain"/>
    <property type="match status" value="1"/>
</dbReference>
<evidence type="ECO:0000259" key="1">
    <source>
        <dbReference type="Pfam" id="PF01593"/>
    </source>
</evidence>
<evidence type="ECO:0000313" key="2">
    <source>
        <dbReference type="EMBL" id="RKP05689.1"/>
    </source>
</evidence>
<dbReference type="FunFam" id="1.10.405.20:FF:000001">
    <property type="entry name" value="Amine oxidase"/>
    <property type="match status" value="1"/>
</dbReference>
<dbReference type="Gene3D" id="1.10.405.20">
    <property type="match status" value="1"/>
</dbReference>
<dbReference type="EMBL" id="KZ993057">
    <property type="protein sequence ID" value="RKP05689.1"/>
    <property type="molecule type" value="Genomic_DNA"/>
</dbReference>
<dbReference type="Proteomes" id="UP000271241">
    <property type="component" value="Unassembled WGS sequence"/>
</dbReference>
<dbReference type="GO" id="GO:0016491">
    <property type="term" value="F:oxidoreductase activity"/>
    <property type="evidence" value="ECO:0007669"/>
    <property type="project" value="InterPro"/>
</dbReference>
<dbReference type="STRING" id="78915.A0A4V1IVY6"/>